<name>A0A7S4PTG7_9DINO</name>
<sequence>MRTAPHGSPPAGPCRQRPAQPPTAMPRWAGLEERPCGGRFTQPPLEARAARKQSGSTASASSSPLAAEAKSRRAVDSHGVAAAPGSAARAPTDAAAVQHPDTGLGEDGIAVDGNFVCKRCGFPGKSALSLSMHISQAHRPRTWIRPNGTRCLEAEIYRRLKLLDPEARRRLLSQRFTQAQRLALEQWILNQPLAQGRKRRISAMESDRSKRRRTDGSPLPKIWTCRDGRRAVYRASAIIGPFRLYTRHVADKQAAECYCQVLTSIRQRVAAASDADSAAGLFARAVAEEPARLGAGAMGLSFDGVVAARHWVGRQLRTPRFRAADVQAGLRAWKRLSDARNLMYSGRANLRTILQRHSPAEVEETWRRLRRAYLEVWEEAGRDGRKVEAQLCALERKQRAQRSSLAAVWAQMQQQPHRRSWQRRCRAKHRAEGPMGGGAAAAMPPEAAGPASHCGPAGASACRHGPRSCGRPCSEPGAAGNGEDPPGALPGAPAGARQIGAEVPATRLAMRDTAWAGSVGRVSAMPGGGLDGRPAEPSAPGVALAEAGRGAKAAPDSTVDGTLARPTADRAASAGSGVQLADAPRRSSARAAQQIEGLLRAWARRLAGRPAVGGSAKAGRKSHCDKVALPAAAALRRRPPEPCGAGEGTAVVSGRREICF</sequence>
<feature type="region of interest" description="Disordered" evidence="1">
    <location>
        <begin position="526"/>
        <end position="563"/>
    </location>
</feature>
<feature type="compositionally biased region" description="Low complexity" evidence="1">
    <location>
        <begin position="81"/>
        <end position="93"/>
    </location>
</feature>
<protein>
    <submittedName>
        <fullName evidence="2">Uncharacterized protein</fullName>
    </submittedName>
</protein>
<feature type="compositionally biased region" description="Low complexity" evidence="1">
    <location>
        <begin position="440"/>
        <end position="451"/>
    </location>
</feature>
<feature type="compositionally biased region" description="Low complexity" evidence="1">
    <location>
        <begin position="485"/>
        <end position="495"/>
    </location>
</feature>
<feature type="region of interest" description="Disordered" evidence="1">
    <location>
        <begin position="1"/>
        <end position="93"/>
    </location>
</feature>
<gene>
    <name evidence="2" type="ORF">AMON00008_LOCUS317</name>
</gene>
<feature type="compositionally biased region" description="Low complexity" evidence="1">
    <location>
        <begin position="54"/>
        <end position="68"/>
    </location>
</feature>
<accession>A0A7S4PTG7</accession>
<feature type="compositionally biased region" description="Low complexity" evidence="1">
    <location>
        <begin position="543"/>
        <end position="554"/>
    </location>
</feature>
<proteinExistence type="predicted"/>
<feature type="region of interest" description="Disordered" evidence="1">
    <location>
        <begin position="408"/>
        <end position="495"/>
    </location>
</feature>
<organism evidence="2">
    <name type="scientific">Alexandrium monilatum</name>
    <dbReference type="NCBI Taxonomy" id="311494"/>
    <lineage>
        <taxon>Eukaryota</taxon>
        <taxon>Sar</taxon>
        <taxon>Alveolata</taxon>
        <taxon>Dinophyceae</taxon>
        <taxon>Gonyaulacales</taxon>
        <taxon>Pyrocystaceae</taxon>
        <taxon>Alexandrium</taxon>
    </lineage>
</organism>
<dbReference type="EMBL" id="HBNR01000412">
    <property type="protein sequence ID" value="CAE4560698.1"/>
    <property type="molecule type" value="Transcribed_RNA"/>
</dbReference>
<reference evidence="2" key="1">
    <citation type="submission" date="2021-01" db="EMBL/GenBank/DDBJ databases">
        <authorList>
            <person name="Corre E."/>
            <person name="Pelletier E."/>
            <person name="Niang G."/>
            <person name="Scheremetjew M."/>
            <person name="Finn R."/>
            <person name="Kale V."/>
            <person name="Holt S."/>
            <person name="Cochrane G."/>
            <person name="Meng A."/>
            <person name="Brown T."/>
            <person name="Cohen L."/>
        </authorList>
    </citation>
    <scope>NUCLEOTIDE SEQUENCE</scope>
    <source>
        <strain evidence="2">CCMP3105</strain>
    </source>
</reference>
<feature type="region of interest" description="Disordered" evidence="1">
    <location>
        <begin position="199"/>
        <end position="220"/>
    </location>
</feature>
<feature type="compositionally biased region" description="Basic residues" evidence="1">
    <location>
        <begin position="416"/>
        <end position="429"/>
    </location>
</feature>
<evidence type="ECO:0000313" key="2">
    <source>
        <dbReference type="EMBL" id="CAE4560698.1"/>
    </source>
</evidence>
<dbReference type="AlphaFoldDB" id="A0A7S4PTG7"/>
<evidence type="ECO:0000256" key="1">
    <source>
        <dbReference type="SAM" id="MobiDB-lite"/>
    </source>
</evidence>